<dbReference type="RefSeq" id="WP_379978298.1">
    <property type="nucleotide sequence ID" value="NZ_JBHSFV010000004.1"/>
</dbReference>
<comment type="caution">
    <text evidence="3">The sequence shown here is derived from an EMBL/GenBank/DDBJ whole genome shotgun (WGS) entry which is preliminary data.</text>
</comment>
<dbReference type="InterPro" id="IPR038729">
    <property type="entry name" value="Rad50/SbcC_AAA"/>
</dbReference>
<accession>A0ABV9HVR6</accession>
<evidence type="ECO:0000313" key="3">
    <source>
        <dbReference type="EMBL" id="MFC4634074.1"/>
    </source>
</evidence>
<protein>
    <submittedName>
        <fullName evidence="3">AAA family ATPase</fullName>
    </submittedName>
</protein>
<dbReference type="InterPro" id="IPR027417">
    <property type="entry name" value="P-loop_NTPase"/>
</dbReference>
<proteinExistence type="predicted"/>
<evidence type="ECO:0000313" key="4">
    <source>
        <dbReference type="Proteomes" id="UP001596043"/>
    </source>
</evidence>
<dbReference type="Gene3D" id="3.40.50.300">
    <property type="entry name" value="P-loop containing nucleotide triphosphate hydrolases"/>
    <property type="match status" value="2"/>
</dbReference>
<keyword evidence="4" id="KW-1185">Reference proteome</keyword>
<reference evidence="4" key="1">
    <citation type="journal article" date="2019" name="Int. J. Syst. Evol. Microbiol.">
        <title>The Global Catalogue of Microorganisms (GCM) 10K type strain sequencing project: providing services to taxonomists for standard genome sequencing and annotation.</title>
        <authorList>
            <consortium name="The Broad Institute Genomics Platform"/>
            <consortium name="The Broad Institute Genome Sequencing Center for Infectious Disease"/>
            <person name="Wu L."/>
            <person name="Ma J."/>
        </authorList>
    </citation>
    <scope>NUCLEOTIDE SEQUENCE [LARGE SCALE GENOMIC DNA]</scope>
    <source>
        <strain evidence="4">YJ-61-S</strain>
    </source>
</reference>
<organism evidence="3 4">
    <name type="scientific">Dokdonia ponticola</name>
    <dbReference type="NCBI Taxonomy" id="2041041"/>
    <lineage>
        <taxon>Bacteria</taxon>
        <taxon>Pseudomonadati</taxon>
        <taxon>Bacteroidota</taxon>
        <taxon>Flavobacteriia</taxon>
        <taxon>Flavobacteriales</taxon>
        <taxon>Flavobacteriaceae</taxon>
        <taxon>Dokdonia</taxon>
    </lineage>
</organism>
<evidence type="ECO:0000256" key="1">
    <source>
        <dbReference type="SAM" id="Coils"/>
    </source>
</evidence>
<feature type="coiled-coil region" evidence="1">
    <location>
        <begin position="667"/>
        <end position="701"/>
    </location>
</feature>
<dbReference type="EMBL" id="JBHSFV010000004">
    <property type="protein sequence ID" value="MFC4634074.1"/>
    <property type="molecule type" value="Genomic_DNA"/>
</dbReference>
<dbReference type="SUPFAM" id="SSF52540">
    <property type="entry name" value="P-loop containing nucleoside triphosphate hydrolases"/>
    <property type="match status" value="1"/>
</dbReference>
<evidence type="ECO:0000259" key="2">
    <source>
        <dbReference type="Pfam" id="PF13476"/>
    </source>
</evidence>
<name>A0ABV9HVR6_9FLAO</name>
<feature type="coiled-coil region" evidence="1">
    <location>
        <begin position="595"/>
        <end position="629"/>
    </location>
</feature>
<feature type="domain" description="Rad50/SbcC-type AAA" evidence="2">
    <location>
        <begin position="5"/>
        <end position="219"/>
    </location>
</feature>
<dbReference type="PANTHER" id="PTHR32114">
    <property type="entry name" value="ABC TRANSPORTER ABCH.3"/>
    <property type="match status" value="1"/>
</dbReference>
<feature type="coiled-coil region" evidence="1">
    <location>
        <begin position="729"/>
        <end position="784"/>
    </location>
</feature>
<dbReference type="PANTHER" id="PTHR32114:SF2">
    <property type="entry name" value="ABC TRANSPORTER ABCH.3"/>
    <property type="match status" value="1"/>
</dbReference>
<dbReference type="Proteomes" id="UP001596043">
    <property type="component" value="Unassembled WGS sequence"/>
</dbReference>
<keyword evidence="1" id="KW-0175">Coiled coil</keyword>
<gene>
    <name evidence="3" type="ORF">ACFO3O_09155</name>
</gene>
<sequence>MRIKKVEISAFRAYNDSINSTFDFTIPNDDIADFVSIYAPNGYGKTSFYDAVEWCITGQIERFHRNNKEYEKLGIENRKANKDNPFFLQHNNRKDILGSVNIETNIKSFSRKLTSSKVYDFSKKASEVYFKDVILSQDLIDTFIKEDKAEDRYNKFIENISSLEKYNHALKNIIKLKDNASEKLKAFIVQKNEIEEIQLKLDFEGDQRILEEINQIISNLIKSKEDLILIKKDNFSKNEFDVLTQKVSSRILSLEMEIISLEESIKMINKSFNGSESESNILGVSEYQTLIKKNEELSDKIEELNKVLSHLNEVQTLKKLIEDRTKEVDRMVNVNNNHLKHKIDFPKFLEVDKEIQMLNEESIDLNSQLSKNKKSLDKVLESENNLGVDISKLKQELKFQKEIIEELPNNSIKLLDVTESKRKIINDIKKTNEEIEKVAKSDEQLDSQRKEFIYYKDKLNSDIEILLDYDLFKQYENLFKEVLFRQRFIKTLEKDLFKVDEKIKEQEKLNDELNIFISKGLELTTKNKSSTCILCSNEYNSFQELLDRISGNKLLDELLMNSLKEKSLIKSKISLNKGEILEKLKSVDFFIKEKIDDVEDRKSKKTIELEKLNKTLSKHKQKLSILSEEENTLLLFFRNKSVDEFESFIKNEIDVIQSEIKKKDIQLEKVKLDIKELIAINEKLLNSITLLNKKINKSRNKNIYTKTLKYFNDILKTNSTEISFIENEIQKNKKIIFDLKLEIEQYEKDINTKNKNLINNELSKEELSQELNLVKKSKLSYEKEIQNFEQFILTEFEIKLKGVSSSTIQKKFEELIKKEKKDLAFKQEVYKNYKLVEALKDNTYNFLVSENTKKDLIKINRKIQTFSKISLMLIDEKENLESFLKKTIDSFFHTKLINKLYQKIDPHPDYNQVEFDCNFTDKRPRLQIYIIDKNGNKSIPSLYFSTAQVNVLSLSIFLARALKVRKTENGKTVRCIFIDDPIQSMDSINILSFIDLFRSIIVNLNRQLIVSSHEESFYLLLQKKIPRDLFKSKFISFDTFGKLNRG</sequence>
<feature type="coiled-coil region" evidence="1">
    <location>
        <begin position="287"/>
        <end position="314"/>
    </location>
</feature>
<dbReference type="Pfam" id="PF13476">
    <property type="entry name" value="AAA_23"/>
    <property type="match status" value="1"/>
</dbReference>